<comment type="caution">
    <text evidence="1">The sequence shown here is derived from an EMBL/GenBank/DDBJ whole genome shotgun (WGS) entry which is preliminary data.</text>
</comment>
<gene>
    <name evidence="1" type="ORF">A2871_03850</name>
</gene>
<protein>
    <submittedName>
        <fullName evidence="1">Uncharacterized protein</fullName>
    </submittedName>
</protein>
<evidence type="ECO:0000313" key="1">
    <source>
        <dbReference type="EMBL" id="OGE18604.1"/>
    </source>
</evidence>
<name>A0A1F5IQF3_9BACT</name>
<proteinExistence type="predicted"/>
<sequence length="262" mass="29226">MLRESELELSRQGLRSFARVISAVRGVLEAQLGIDDIPFPVETIQPIRDFRARTLQLLAETRDPRPKERKALERKGWVFLQTEAKPLAQVIQEHPDHFGHIDDGLDLAAFTPPSLVVAIKPDQPTIHNSFGRSPSVNLLMIDAYSQPIEAEFSRATALMLPASTYAQIDIEYFRQTGERFFGGFFACPLDQASDSDGPLVGRLAPHIPELKLYVYRDSAVSAVTIDMQSGLRGSFLVAAVPAVVFIKESYTPQRKIHSSLLR</sequence>
<organism evidence="1 2">
    <name type="scientific">Candidatus Daviesbacteria bacterium RIFCSPHIGHO2_01_FULL_41_23</name>
    <dbReference type="NCBI Taxonomy" id="1797764"/>
    <lineage>
        <taxon>Bacteria</taxon>
        <taxon>Candidatus Daviesiibacteriota</taxon>
    </lineage>
</organism>
<accession>A0A1F5IQF3</accession>
<dbReference type="AlphaFoldDB" id="A0A1F5IQF3"/>
<reference evidence="1 2" key="1">
    <citation type="journal article" date="2016" name="Nat. Commun.">
        <title>Thousands of microbial genomes shed light on interconnected biogeochemical processes in an aquifer system.</title>
        <authorList>
            <person name="Anantharaman K."/>
            <person name="Brown C.T."/>
            <person name="Hug L.A."/>
            <person name="Sharon I."/>
            <person name="Castelle C.J."/>
            <person name="Probst A.J."/>
            <person name="Thomas B.C."/>
            <person name="Singh A."/>
            <person name="Wilkins M.J."/>
            <person name="Karaoz U."/>
            <person name="Brodie E.L."/>
            <person name="Williams K.H."/>
            <person name="Hubbard S.S."/>
            <person name="Banfield J.F."/>
        </authorList>
    </citation>
    <scope>NUCLEOTIDE SEQUENCE [LARGE SCALE GENOMIC DNA]</scope>
</reference>
<evidence type="ECO:0000313" key="2">
    <source>
        <dbReference type="Proteomes" id="UP000176336"/>
    </source>
</evidence>
<dbReference type="EMBL" id="MFCR01000011">
    <property type="protein sequence ID" value="OGE18604.1"/>
    <property type="molecule type" value="Genomic_DNA"/>
</dbReference>
<dbReference type="Proteomes" id="UP000176336">
    <property type="component" value="Unassembled WGS sequence"/>
</dbReference>